<protein>
    <submittedName>
        <fullName evidence="5">TPR repeat-containing adenylate/guanylate cyclase</fullName>
    </submittedName>
</protein>
<dbReference type="PANTHER" id="PTHR16305">
    <property type="entry name" value="TESTICULAR SOLUBLE ADENYLYL CYCLASE"/>
    <property type="match status" value="1"/>
</dbReference>
<keyword evidence="1" id="KW-0547">Nucleotide-binding</keyword>
<dbReference type="SUPFAM" id="SSF103196">
    <property type="entry name" value="Roadblock/LC7 domain"/>
    <property type="match status" value="1"/>
</dbReference>
<dbReference type="Gene3D" id="1.25.40.10">
    <property type="entry name" value="Tetratricopeptide repeat domain"/>
    <property type="match status" value="2"/>
</dbReference>
<dbReference type="PROSITE" id="PS50293">
    <property type="entry name" value="TPR_REGION"/>
    <property type="match status" value="1"/>
</dbReference>
<dbReference type="SUPFAM" id="SSF52540">
    <property type="entry name" value="P-loop containing nucleoside triphosphate hydrolases"/>
    <property type="match status" value="1"/>
</dbReference>
<accession>M1QAP3</accession>
<proteinExistence type="predicted"/>
<dbReference type="AlphaFoldDB" id="M1QAP3"/>
<evidence type="ECO:0000256" key="3">
    <source>
        <dbReference type="SAM" id="Coils"/>
    </source>
</evidence>
<keyword evidence="3" id="KW-0175">Coiled coil</keyword>
<dbReference type="SMART" id="SM00028">
    <property type="entry name" value="TPR"/>
    <property type="match status" value="7"/>
</dbReference>
<dbReference type="Pfam" id="PF13424">
    <property type="entry name" value="TPR_12"/>
    <property type="match status" value="3"/>
</dbReference>
<dbReference type="InterPro" id="IPR041664">
    <property type="entry name" value="AAA_16"/>
</dbReference>
<evidence type="ECO:0000313" key="5">
    <source>
        <dbReference type="EMBL" id="AGF93028.1"/>
    </source>
</evidence>
<evidence type="ECO:0000256" key="1">
    <source>
        <dbReference type="ARBA" id="ARBA00022741"/>
    </source>
</evidence>
<dbReference type="InterPro" id="IPR019734">
    <property type="entry name" value="TPR_rpt"/>
</dbReference>
<dbReference type="SUPFAM" id="SSF48452">
    <property type="entry name" value="TPR-like"/>
    <property type="match status" value="2"/>
</dbReference>
<keyword evidence="2" id="KW-0067">ATP-binding</keyword>
<dbReference type="GO" id="GO:0005524">
    <property type="term" value="F:ATP binding"/>
    <property type="evidence" value="ECO:0007669"/>
    <property type="project" value="UniProtKB-KW"/>
</dbReference>
<dbReference type="PANTHER" id="PTHR16305:SF28">
    <property type="entry name" value="GUANYLATE CYCLASE DOMAIN-CONTAINING PROTEIN"/>
    <property type="match status" value="1"/>
</dbReference>
<feature type="domain" description="Orc1-like AAA ATPase" evidence="4">
    <location>
        <begin position="13"/>
        <end position="142"/>
    </location>
</feature>
<name>M1QAP3_9ZZZZ</name>
<dbReference type="PROSITE" id="PS50005">
    <property type="entry name" value="TPR"/>
    <property type="match status" value="6"/>
</dbReference>
<dbReference type="Pfam" id="PF13191">
    <property type="entry name" value="AAA_16"/>
    <property type="match status" value="1"/>
</dbReference>
<dbReference type="Pfam" id="PF13176">
    <property type="entry name" value="TPR_7"/>
    <property type="match status" value="1"/>
</dbReference>
<dbReference type="InterPro" id="IPR027417">
    <property type="entry name" value="P-loop_NTPase"/>
</dbReference>
<gene>
    <name evidence="5" type="ORF">FLSS-7_0037</name>
</gene>
<evidence type="ECO:0000256" key="2">
    <source>
        <dbReference type="ARBA" id="ARBA00022840"/>
    </source>
</evidence>
<reference evidence="5" key="1">
    <citation type="journal article" date="2013" name="Syst. Appl. Microbiol.">
        <title>New insights into the archaeal diversity of a hypersaline microbial mat obtained by a metagenomic approach.</title>
        <authorList>
            <person name="Lopez-Lopez A."/>
            <person name="Richter M."/>
            <person name="Pena A."/>
            <person name="Tamames J."/>
            <person name="Rossello-Mora R."/>
        </authorList>
    </citation>
    <scope>NUCLEOTIDE SEQUENCE</scope>
</reference>
<feature type="coiled-coil region" evidence="3">
    <location>
        <begin position="308"/>
        <end position="368"/>
    </location>
</feature>
<dbReference type="EMBL" id="JX684079">
    <property type="protein sequence ID" value="AGF93028.1"/>
    <property type="molecule type" value="Genomic_DNA"/>
</dbReference>
<dbReference type="InterPro" id="IPR011990">
    <property type="entry name" value="TPR-like_helical_dom_sf"/>
</dbReference>
<sequence length="905" mass="103559">MTKVMPEIDSRLELIGRGEEMGRLKELWQDSKDGKGSTVFISGEAGIGKTRLVEEILDIAEKDGAKTIRGVCLSDNLQPLMPFKEALREADLYHLISEDPPPKVLAAYLINDDGILVSKAERKDKDADIDSDIFSSMLKVVQDFVKDSLSMMGRDETGELNTIGYGDYNILIQSIEGISLATVVEGSKSEFLIDDMKEKLEGKAEDLEDWEGDMSKVEEIGSEMQWFLDSGKYDGEFLVDDPKIKQENLFDNVLLGLQRLSTDHPVVLFLDDLQWADPTSLKLLHYISRNTRDNKVLILGTYRPEDIVERYDREAHHLKKAMQKMNREGLYEEIELERLDKSDVEEFIEKTLGEIEREKEIVKKLYRESEGNPFFLLEFIQDLIEEGHLAKGDDGWKAEDSLKDIHITSRVYDLVVRRLDRLMEEQRELLECASVIGEKFESEILGKMTGLKRVKLLKNLNELEKTHKLIESLGDEYRFDHSKIREVLYNGLNEELQREYHRIVAEGYEERDEDEIDKVVEDIAYHLFQAEDERAIDYLLDAGDKAQDKYANEEAEWFYKHALSLVGEKETNTSKKAYEGLGDVYKRLGKYDDSIENYQNAMGIVEDDKEKGSLHGKIAGVLREKGGYEESLKPAEEGLSLVGEDDIERCNLFEQKGWALMGRGDYDKAITVFKKEKDLAESLDRKEKRAQALHDLGAVHWYEGDYDKAEENLQNAIETRENIENLEGLSNSYNNIAIIYQDKGELDRSLKYHERSLDIRRDMGDKHGIAASLNNLAVIYRRKGEMDRALKCHEQSLDIKKEIGNKNGIATSLGNMGVIYHDKGELDEALEYHERSLDIEKEIGDKDGISASLNNIGTIYENKGKLDRALEYYERSLDIKRRSVTKTASQNHLPTLGSSTDIKVS</sequence>
<evidence type="ECO:0000259" key="4">
    <source>
        <dbReference type="Pfam" id="PF13191"/>
    </source>
</evidence>
<dbReference type="GO" id="GO:0004016">
    <property type="term" value="F:adenylate cyclase activity"/>
    <property type="evidence" value="ECO:0007669"/>
    <property type="project" value="TreeGrafter"/>
</dbReference>
<organism evidence="5">
    <name type="scientific">uncultured organism</name>
    <dbReference type="NCBI Taxonomy" id="155900"/>
    <lineage>
        <taxon>unclassified sequences</taxon>
        <taxon>environmental samples</taxon>
    </lineage>
</organism>
<dbReference type="Gene3D" id="3.40.50.300">
    <property type="entry name" value="P-loop containing nucleotide triphosphate hydrolases"/>
    <property type="match status" value="1"/>
</dbReference>